<evidence type="ECO:0000256" key="11">
    <source>
        <dbReference type="ARBA" id="ARBA00033354"/>
    </source>
</evidence>
<keyword evidence="5" id="KW-0169">Cobalamin biosynthesis</keyword>
<protein>
    <recommendedName>
        <fullName evidence="4">Corrinoid adenosyltransferase</fullName>
        <ecNumber evidence="3">2.5.1.17</ecNumber>
    </recommendedName>
    <alternativeName>
        <fullName evidence="9">Cob(II)alamin adenosyltransferase</fullName>
    </alternativeName>
    <alternativeName>
        <fullName evidence="11">Cob(II)yrinic acid a,c-diamide adenosyltransferase</fullName>
    </alternativeName>
    <alternativeName>
        <fullName evidence="10">Cobinamide/cobalamin adenosyltransferase</fullName>
    </alternativeName>
</protein>
<dbReference type="SUPFAM" id="SSF89028">
    <property type="entry name" value="Cobalamin adenosyltransferase-like"/>
    <property type="match status" value="1"/>
</dbReference>
<dbReference type="InterPro" id="IPR016030">
    <property type="entry name" value="CblAdoTrfase-like"/>
</dbReference>
<dbReference type="InterPro" id="IPR005624">
    <property type="entry name" value="PduO/GlcC-like"/>
</dbReference>
<sequence length="335" mass="35420">MIYTRTGDKGDTGLFGGSRVPKQSLRVEVYGTVDEANAALGTAKAMLPVGPWRLRVHQVQQRLFVLAAELASDEKGAAILAGKVDADDVTDLEHLIDDCLAVAGPQREFVVPGRDERSSAFHQARTVVRRAERRLLSLAETEPVRPEVITYLNRLSDAVHALARLTETWRDQELEQIVRDAVTKVLGAPSPPQGRRLDLAAARAIAERAEGRARQAGVDVVIVIVDAGGNTMLLHRMDEALLASTDVAQGKAWTAAAFRTTSAAVGKLAADGGPAPGLAHSNDGRVVLFGGGIPIFVDGRLAGALGVSGGSIDQDIDIATFALEGWTTQATGGQS</sequence>
<dbReference type="OrthoDB" id="9778896at2"/>
<evidence type="ECO:0000313" key="15">
    <source>
        <dbReference type="EMBL" id="RRD49351.1"/>
    </source>
</evidence>
<evidence type="ECO:0000256" key="3">
    <source>
        <dbReference type="ARBA" id="ARBA00012454"/>
    </source>
</evidence>
<evidence type="ECO:0000256" key="1">
    <source>
        <dbReference type="ARBA" id="ARBA00005121"/>
    </source>
</evidence>
<dbReference type="EC" id="2.5.1.17" evidence="3"/>
<comment type="similarity">
    <text evidence="2">Belongs to the Cob(I)alamin adenosyltransferase family.</text>
</comment>
<dbReference type="RefSeq" id="WP_125228095.1">
    <property type="nucleotide sequence ID" value="NZ_RQYT01000018.1"/>
</dbReference>
<keyword evidence="8" id="KW-0067">ATP-binding</keyword>
<organism evidence="15 16">
    <name type="scientific">Arachnia propionica</name>
    <dbReference type="NCBI Taxonomy" id="1750"/>
    <lineage>
        <taxon>Bacteria</taxon>
        <taxon>Bacillati</taxon>
        <taxon>Actinomycetota</taxon>
        <taxon>Actinomycetes</taxon>
        <taxon>Propionibacteriales</taxon>
        <taxon>Propionibacteriaceae</taxon>
        <taxon>Arachnia</taxon>
    </lineage>
</organism>
<proteinExistence type="inferred from homology"/>
<accession>A0A3P1WSZ7</accession>
<reference evidence="15 16" key="1">
    <citation type="submission" date="2018-11" db="EMBL/GenBank/DDBJ databases">
        <title>Genomes From Bacteria Associated with the Canine Oral Cavity: a Test Case for Automated Genome-Based Taxonomic Assignment.</title>
        <authorList>
            <person name="Coil D.A."/>
            <person name="Jospin G."/>
            <person name="Darling A.E."/>
            <person name="Wallis C."/>
            <person name="Davis I.J."/>
            <person name="Harris S."/>
            <person name="Eisen J.A."/>
            <person name="Holcombe L.J."/>
            <person name="O'Flynn C."/>
        </authorList>
    </citation>
    <scope>NUCLEOTIDE SEQUENCE [LARGE SCALE GENOMIC DNA]</scope>
    <source>
        <strain evidence="15 16">OH2822_COT-296</strain>
    </source>
</reference>
<evidence type="ECO:0000313" key="16">
    <source>
        <dbReference type="Proteomes" id="UP000280935"/>
    </source>
</evidence>
<evidence type="ECO:0000256" key="5">
    <source>
        <dbReference type="ARBA" id="ARBA00022573"/>
    </source>
</evidence>
<dbReference type="GO" id="GO:0005524">
    <property type="term" value="F:ATP binding"/>
    <property type="evidence" value="ECO:0007669"/>
    <property type="project" value="UniProtKB-KW"/>
</dbReference>
<dbReference type="PANTHER" id="PTHR12213:SF0">
    <property type="entry name" value="CORRINOID ADENOSYLTRANSFERASE MMAB"/>
    <property type="match status" value="1"/>
</dbReference>
<dbReference type="Gene3D" id="1.20.1200.10">
    <property type="entry name" value="Cobalamin adenosyltransferase-like"/>
    <property type="match status" value="1"/>
</dbReference>
<dbReference type="InterPro" id="IPR036451">
    <property type="entry name" value="CblAdoTrfase-like_sf"/>
</dbReference>
<feature type="domain" description="Cobalamin adenosyltransferase-like" evidence="14">
    <location>
        <begin position="2"/>
        <end position="165"/>
    </location>
</feature>
<dbReference type="SUPFAM" id="SSF143744">
    <property type="entry name" value="GlcG-like"/>
    <property type="match status" value="1"/>
</dbReference>
<dbReference type="Gene3D" id="3.30.450.150">
    <property type="entry name" value="Haem-degrading domain"/>
    <property type="match status" value="1"/>
</dbReference>
<comment type="pathway">
    <text evidence="1">Cofactor biosynthesis; adenosylcobalamin biosynthesis; adenosylcobalamin from cob(II)yrinate a,c-diamide: step 2/7.</text>
</comment>
<evidence type="ECO:0000256" key="12">
    <source>
        <dbReference type="ARBA" id="ARBA00048555"/>
    </source>
</evidence>
<comment type="caution">
    <text evidence="15">The sequence shown here is derived from an EMBL/GenBank/DDBJ whole genome shotgun (WGS) entry which is preliminary data.</text>
</comment>
<evidence type="ECO:0000256" key="9">
    <source>
        <dbReference type="ARBA" id="ARBA00031529"/>
    </source>
</evidence>
<dbReference type="Pfam" id="PF01923">
    <property type="entry name" value="Cob_adeno_trans"/>
    <property type="match status" value="1"/>
</dbReference>
<comment type="catalytic activity">
    <reaction evidence="12">
        <text>2 cob(II)yrinate a,c diamide + reduced [electron-transfer flavoprotein] + 2 ATP = 2 adenosylcob(III)yrinate a,c-diamide + 2 triphosphate + oxidized [electron-transfer flavoprotein] + 3 H(+)</text>
        <dbReference type="Rhea" id="RHEA:11528"/>
        <dbReference type="Rhea" id="RHEA-COMP:10685"/>
        <dbReference type="Rhea" id="RHEA-COMP:10686"/>
        <dbReference type="ChEBI" id="CHEBI:15378"/>
        <dbReference type="ChEBI" id="CHEBI:18036"/>
        <dbReference type="ChEBI" id="CHEBI:30616"/>
        <dbReference type="ChEBI" id="CHEBI:57692"/>
        <dbReference type="ChEBI" id="CHEBI:58307"/>
        <dbReference type="ChEBI" id="CHEBI:58503"/>
        <dbReference type="ChEBI" id="CHEBI:58537"/>
        <dbReference type="EC" id="2.5.1.17"/>
    </reaction>
</comment>
<dbReference type="NCBIfam" id="TIGR00636">
    <property type="entry name" value="PduO_Nterm"/>
    <property type="match status" value="1"/>
</dbReference>
<dbReference type="PANTHER" id="PTHR12213">
    <property type="entry name" value="CORRINOID ADENOSYLTRANSFERASE"/>
    <property type="match status" value="1"/>
</dbReference>
<evidence type="ECO:0000256" key="6">
    <source>
        <dbReference type="ARBA" id="ARBA00022679"/>
    </source>
</evidence>
<dbReference type="InterPro" id="IPR029499">
    <property type="entry name" value="PduO-typ"/>
</dbReference>
<evidence type="ECO:0000256" key="13">
    <source>
        <dbReference type="ARBA" id="ARBA00048692"/>
    </source>
</evidence>
<evidence type="ECO:0000259" key="14">
    <source>
        <dbReference type="Pfam" id="PF01923"/>
    </source>
</evidence>
<evidence type="ECO:0000256" key="4">
    <source>
        <dbReference type="ARBA" id="ARBA00020963"/>
    </source>
</evidence>
<dbReference type="GO" id="GO:0008817">
    <property type="term" value="F:corrinoid adenosyltransferase activity"/>
    <property type="evidence" value="ECO:0007669"/>
    <property type="project" value="UniProtKB-EC"/>
</dbReference>
<evidence type="ECO:0000256" key="10">
    <source>
        <dbReference type="ARBA" id="ARBA00033334"/>
    </source>
</evidence>
<comment type="catalytic activity">
    <reaction evidence="13">
        <text>2 cob(II)alamin + reduced [electron-transfer flavoprotein] + 2 ATP = 2 adenosylcob(III)alamin + 2 triphosphate + oxidized [electron-transfer flavoprotein] + 3 H(+)</text>
        <dbReference type="Rhea" id="RHEA:28671"/>
        <dbReference type="Rhea" id="RHEA-COMP:10685"/>
        <dbReference type="Rhea" id="RHEA-COMP:10686"/>
        <dbReference type="ChEBI" id="CHEBI:15378"/>
        <dbReference type="ChEBI" id="CHEBI:16304"/>
        <dbReference type="ChEBI" id="CHEBI:18036"/>
        <dbReference type="ChEBI" id="CHEBI:18408"/>
        <dbReference type="ChEBI" id="CHEBI:30616"/>
        <dbReference type="ChEBI" id="CHEBI:57692"/>
        <dbReference type="ChEBI" id="CHEBI:58307"/>
        <dbReference type="EC" id="2.5.1.17"/>
    </reaction>
</comment>
<dbReference type="EMBL" id="RQYT01000018">
    <property type="protein sequence ID" value="RRD49351.1"/>
    <property type="molecule type" value="Genomic_DNA"/>
</dbReference>
<evidence type="ECO:0000256" key="7">
    <source>
        <dbReference type="ARBA" id="ARBA00022741"/>
    </source>
</evidence>
<dbReference type="GO" id="GO:0009236">
    <property type="term" value="P:cobalamin biosynthetic process"/>
    <property type="evidence" value="ECO:0007669"/>
    <property type="project" value="UniProtKB-KW"/>
</dbReference>
<keyword evidence="7" id="KW-0547">Nucleotide-binding</keyword>
<dbReference type="Proteomes" id="UP000280935">
    <property type="component" value="Unassembled WGS sequence"/>
</dbReference>
<keyword evidence="6 15" id="KW-0808">Transferase</keyword>
<dbReference type="Pfam" id="PF03928">
    <property type="entry name" value="HbpS-like"/>
    <property type="match status" value="1"/>
</dbReference>
<name>A0A3P1WSZ7_9ACTN</name>
<evidence type="ECO:0000256" key="8">
    <source>
        <dbReference type="ARBA" id="ARBA00022840"/>
    </source>
</evidence>
<evidence type="ECO:0000256" key="2">
    <source>
        <dbReference type="ARBA" id="ARBA00007487"/>
    </source>
</evidence>
<dbReference type="AlphaFoldDB" id="A0A3P1WSZ7"/>
<gene>
    <name evidence="15" type="ORF">EII35_08800</name>
</gene>
<dbReference type="InterPro" id="IPR038084">
    <property type="entry name" value="PduO/GlcC-like_sf"/>
</dbReference>